<dbReference type="PANTHER" id="PTHR35525:SF3">
    <property type="entry name" value="BLL6575 PROTEIN"/>
    <property type="match status" value="1"/>
</dbReference>
<dbReference type="InterPro" id="IPR023286">
    <property type="entry name" value="ABATE_dom_sf"/>
</dbReference>
<dbReference type="Proteomes" id="UP000250434">
    <property type="component" value="Chromosome"/>
</dbReference>
<keyword evidence="3" id="KW-1185">Reference proteome</keyword>
<dbReference type="RefSeq" id="WP_236808427.1">
    <property type="nucleotide sequence ID" value="NZ_CP015163.1"/>
</dbReference>
<dbReference type="SUPFAM" id="SSF160904">
    <property type="entry name" value="Jann2411-like"/>
    <property type="match status" value="1"/>
</dbReference>
<reference evidence="2 3" key="1">
    <citation type="submission" date="2016-04" db="EMBL/GenBank/DDBJ databases">
        <title>Complete genome sequence and analysis of deep-sea sediment isolate, Amycolatopsis sp. WP1.</title>
        <authorList>
            <person name="Wang H."/>
            <person name="Chen S."/>
            <person name="Wu Q."/>
        </authorList>
    </citation>
    <scope>NUCLEOTIDE SEQUENCE [LARGE SCALE GENOMIC DNA]</scope>
    <source>
        <strain evidence="2 3">WP1</strain>
    </source>
</reference>
<evidence type="ECO:0000259" key="1">
    <source>
        <dbReference type="Pfam" id="PF11706"/>
    </source>
</evidence>
<proteinExistence type="predicted"/>
<dbReference type="InterPro" id="IPR010852">
    <property type="entry name" value="ABATE"/>
</dbReference>
<name>A0A344LLR5_9PSEU</name>
<accession>A0A344LLR5</accession>
<dbReference type="EMBL" id="CP015163">
    <property type="protein sequence ID" value="AXB48989.1"/>
    <property type="molecule type" value="Genomic_DNA"/>
</dbReference>
<gene>
    <name evidence="2" type="ORF">A4R43_32655</name>
</gene>
<dbReference type="PANTHER" id="PTHR35525">
    <property type="entry name" value="BLL6575 PROTEIN"/>
    <property type="match status" value="1"/>
</dbReference>
<protein>
    <recommendedName>
        <fullName evidence="1">Zinc finger CGNR domain-containing protein</fullName>
    </recommendedName>
</protein>
<dbReference type="KEGG" id="aab:A4R43_32655"/>
<feature type="domain" description="Zinc finger CGNR" evidence="1">
    <location>
        <begin position="111"/>
        <end position="153"/>
    </location>
</feature>
<dbReference type="AlphaFoldDB" id="A0A344LLR5"/>
<dbReference type="Gene3D" id="1.10.3300.10">
    <property type="entry name" value="Jann2411-like domain"/>
    <property type="match status" value="1"/>
</dbReference>
<dbReference type="Pfam" id="PF11706">
    <property type="entry name" value="zf-CGNR"/>
    <property type="match status" value="1"/>
</dbReference>
<organism evidence="2 3">
    <name type="scientific">Amycolatopsis albispora</name>
    <dbReference type="NCBI Taxonomy" id="1804986"/>
    <lineage>
        <taxon>Bacteria</taxon>
        <taxon>Bacillati</taxon>
        <taxon>Actinomycetota</taxon>
        <taxon>Actinomycetes</taxon>
        <taxon>Pseudonocardiales</taxon>
        <taxon>Pseudonocardiaceae</taxon>
        <taxon>Amycolatopsis</taxon>
    </lineage>
</organism>
<evidence type="ECO:0000313" key="2">
    <source>
        <dbReference type="EMBL" id="AXB48989.1"/>
    </source>
</evidence>
<dbReference type="InterPro" id="IPR021005">
    <property type="entry name" value="Znf_CGNR"/>
</dbReference>
<evidence type="ECO:0000313" key="3">
    <source>
        <dbReference type="Proteomes" id="UP000250434"/>
    </source>
</evidence>
<sequence>MRTTPEADVTLVLDFLNTVDVEEGTDELRGADSWHAWAAARDLRPGPVGEARSTRESLRALAGDPHATAGEVDVPVRIAVTPAGPSLVADSAVGAVLAAAARLSLLGEFARIKICPADNCRWAFYDRSRNRSRAWCSMSACGNREKARAWRQRATQS</sequence>